<protein>
    <recommendedName>
        <fullName evidence="5">DUF4175 domain-containing protein</fullName>
    </recommendedName>
</protein>
<feature type="transmembrane region" description="Helical" evidence="2">
    <location>
        <begin position="44"/>
        <end position="62"/>
    </location>
</feature>
<feature type="transmembrane region" description="Helical" evidence="2">
    <location>
        <begin position="130"/>
        <end position="147"/>
    </location>
</feature>
<keyword evidence="2" id="KW-0812">Transmembrane</keyword>
<accession>A0ABU9IXQ5</accession>
<name>A0ABU9IXQ5_9GAMM</name>
<evidence type="ECO:0008006" key="5">
    <source>
        <dbReference type="Google" id="ProtNLM"/>
    </source>
</evidence>
<evidence type="ECO:0000313" key="3">
    <source>
        <dbReference type="EMBL" id="MEL1263525.1"/>
    </source>
</evidence>
<evidence type="ECO:0000256" key="1">
    <source>
        <dbReference type="SAM" id="MobiDB-lite"/>
    </source>
</evidence>
<reference evidence="3 4" key="1">
    <citation type="submission" date="2024-04" db="EMBL/GenBank/DDBJ databases">
        <title>Draft genome sequence of Pseudoxanthomonas putridarboris WD12.</title>
        <authorList>
            <person name="Oh J."/>
        </authorList>
    </citation>
    <scope>NUCLEOTIDE SEQUENCE [LARGE SCALE GENOMIC DNA]</scope>
    <source>
        <strain evidence="3 4">WD12</strain>
    </source>
</reference>
<organism evidence="3 4">
    <name type="scientific">Pseudoxanthomonas putridarboris</name>
    <dbReference type="NCBI Taxonomy" id="752605"/>
    <lineage>
        <taxon>Bacteria</taxon>
        <taxon>Pseudomonadati</taxon>
        <taxon>Pseudomonadota</taxon>
        <taxon>Gammaproteobacteria</taxon>
        <taxon>Lysobacterales</taxon>
        <taxon>Lysobacteraceae</taxon>
        <taxon>Pseudoxanthomonas</taxon>
    </lineage>
</organism>
<evidence type="ECO:0000256" key="2">
    <source>
        <dbReference type="SAM" id="Phobius"/>
    </source>
</evidence>
<keyword evidence="2" id="KW-1133">Transmembrane helix</keyword>
<feature type="compositionally biased region" description="Basic and acidic residues" evidence="1">
    <location>
        <begin position="483"/>
        <end position="502"/>
    </location>
</feature>
<dbReference type="RefSeq" id="WP_341724696.1">
    <property type="nucleotide sequence ID" value="NZ_JBBWWT010000001.1"/>
</dbReference>
<feature type="compositionally biased region" description="Basic and acidic residues" evidence="1">
    <location>
        <begin position="704"/>
        <end position="726"/>
    </location>
</feature>
<sequence>MTVPASAMRRLRQARRHAVGGDVLLWAALPVAAAALLWRTTTPAIAMTVLLAGIALVLGVAGRRAKRFDTHWLVRQLNGRRKDLDDSADLLFASSASLGPLQQLQQARVRQRLQAQPAPDLRTSWPWPRIAAGWLAALAILAAAALWPPRAPDARTLAPGDEPVAAVPGIPRLVAQRLQVTPPAYTGLSARYESTLETKAPEGARLAWTLRFDPQPESAALVFHDGQRIALVRDGDDWHARHTLAKSTLYRVVASGTESQPPSRLRRLDAIADRPPQVKVLAPDRGLSLVTVGQTRWSLSFEASDDYGVAPTASLKLTLAQGSGENIEFKERTMTLRGSGPATARRFAASLDLAALGMAVGDDLIAQLSVRDNRAPSPQLAQSPGLILRWPADLGNESTGLEALAKKVMPAYFRSQRQIIIDAEALQKQRRSLAAERFVQRSDAIGVDQRILRLRYGQFLGEEAEGAPQPPSTHDTEETHDDDDGHDHAGEPAAADDGHGHGEAVSATGAAFGREADVLEAYGHTHDHAEAATLLDPETRATLKKALDQMWQSELHLRQGHPDQALPFAYKALEYIKQVQQATRIYLARVGPELPPIDETRRMSGNRTGLARRELGALRRAGTLDDSAPAQAWRTLAEAPGGDAGADLDALERWLRQNESRVPDALDLFAAIDGVRNDPDCDDCRQRLRALLWSALPQPPAQVPRRDAPDANGRRYLDALRQEPAR</sequence>
<comment type="caution">
    <text evidence="3">The sequence shown here is derived from an EMBL/GenBank/DDBJ whole genome shotgun (WGS) entry which is preliminary data.</text>
</comment>
<keyword evidence="2" id="KW-0472">Membrane</keyword>
<dbReference type="Proteomes" id="UP001459204">
    <property type="component" value="Unassembled WGS sequence"/>
</dbReference>
<evidence type="ECO:0000313" key="4">
    <source>
        <dbReference type="Proteomes" id="UP001459204"/>
    </source>
</evidence>
<keyword evidence="4" id="KW-1185">Reference proteome</keyword>
<feature type="region of interest" description="Disordered" evidence="1">
    <location>
        <begin position="462"/>
        <end position="505"/>
    </location>
</feature>
<feature type="region of interest" description="Disordered" evidence="1">
    <location>
        <begin position="698"/>
        <end position="726"/>
    </location>
</feature>
<feature type="transmembrane region" description="Helical" evidence="2">
    <location>
        <begin position="18"/>
        <end position="38"/>
    </location>
</feature>
<proteinExistence type="predicted"/>
<gene>
    <name evidence="3" type="ORF">AAD027_03945</name>
</gene>
<dbReference type="EMBL" id="JBBWWT010000001">
    <property type="protein sequence ID" value="MEL1263525.1"/>
    <property type="molecule type" value="Genomic_DNA"/>
</dbReference>